<dbReference type="InterPro" id="IPR032687">
    <property type="entry name" value="AraC-type_N"/>
</dbReference>
<accession>A0NZW5</accession>
<organism evidence="5 6">
    <name type="scientific">Roseibium aggregatum (strain ATCC 25650 / DSM 13394 / JCM 20685 / NBRC 16684 / NCIMB 2208 / IAM 12614 / B1)</name>
    <name type="common">Stappia aggregata</name>
    <dbReference type="NCBI Taxonomy" id="384765"/>
    <lineage>
        <taxon>Bacteria</taxon>
        <taxon>Pseudomonadati</taxon>
        <taxon>Pseudomonadota</taxon>
        <taxon>Alphaproteobacteria</taxon>
        <taxon>Hyphomicrobiales</taxon>
        <taxon>Stappiaceae</taxon>
        <taxon>Roseibium</taxon>
    </lineage>
</organism>
<dbReference type="InterPro" id="IPR018060">
    <property type="entry name" value="HTH_AraC"/>
</dbReference>
<evidence type="ECO:0000256" key="1">
    <source>
        <dbReference type="ARBA" id="ARBA00023015"/>
    </source>
</evidence>
<keyword evidence="3" id="KW-0804">Transcription</keyword>
<dbReference type="InterPro" id="IPR009057">
    <property type="entry name" value="Homeodomain-like_sf"/>
</dbReference>
<dbReference type="AlphaFoldDB" id="A0NZW5"/>
<dbReference type="Pfam" id="PF12625">
    <property type="entry name" value="Arabinose_bd"/>
    <property type="match status" value="1"/>
</dbReference>
<dbReference type="PANTHER" id="PTHR47894:SF4">
    <property type="entry name" value="HTH-TYPE TRANSCRIPTIONAL REGULATOR GADX"/>
    <property type="match status" value="1"/>
</dbReference>
<comment type="caution">
    <text evidence="5">The sequence shown here is derived from an EMBL/GenBank/DDBJ whole genome shotgun (WGS) entry which is preliminary data.</text>
</comment>
<keyword evidence="2" id="KW-0238">DNA-binding</keyword>
<dbReference type="Proteomes" id="UP000004848">
    <property type="component" value="Unassembled WGS sequence"/>
</dbReference>
<dbReference type="PANTHER" id="PTHR47894">
    <property type="entry name" value="HTH-TYPE TRANSCRIPTIONAL REGULATOR GADX"/>
    <property type="match status" value="1"/>
</dbReference>
<evidence type="ECO:0000313" key="5">
    <source>
        <dbReference type="EMBL" id="EAV41682.1"/>
    </source>
</evidence>
<evidence type="ECO:0000256" key="2">
    <source>
        <dbReference type="ARBA" id="ARBA00023125"/>
    </source>
</evidence>
<evidence type="ECO:0000313" key="6">
    <source>
        <dbReference type="Proteomes" id="UP000004848"/>
    </source>
</evidence>
<dbReference type="GO" id="GO:0000976">
    <property type="term" value="F:transcription cis-regulatory region binding"/>
    <property type="evidence" value="ECO:0007669"/>
    <property type="project" value="TreeGrafter"/>
</dbReference>
<dbReference type="Gene3D" id="1.10.10.60">
    <property type="entry name" value="Homeodomain-like"/>
    <property type="match status" value="1"/>
</dbReference>
<evidence type="ECO:0000259" key="4">
    <source>
        <dbReference type="PROSITE" id="PS01124"/>
    </source>
</evidence>
<keyword evidence="1" id="KW-0805">Transcription regulation</keyword>
<dbReference type="eggNOG" id="COG2207">
    <property type="taxonomic scope" value="Bacteria"/>
</dbReference>
<evidence type="ECO:0000256" key="3">
    <source>
        <dbReference type="ARBA" id="ARBA00023163"/>
    </source>
</evidence>
<dbReference type="GO" id="GO:0003700">
    <property type="term" value="F:DNA-binding transcription factor activity"/>
    <property type="evidence" value="ECO:0007669"/>
    <property type="project" value="InterPro"/>
</dbReference>
<feature type="domain" description="HTH araC/xylS-type" evidence="4">
    <location>
        <begin position="266"/>
        <end position="364"/>
    </location>
</feature>
<gene>
    <name evidence="5" type="ORF">SIAM614_26146</name>
</gene>
<dbReference type="Pfam" id="PF12833">
    <property type="entry name" value="HTH_18"/>
    <property type="match status" value="1"/>
</dbReference>
<reference evidence="5 6" key="1">
    <citation type="submission" date="2006-05" db="EMBL/GenBank/DDBJ databases">
        <authorList>
            <person name="King G."/>
            <person name="Ferriera S."/>
            <person name="Johnson J."/>
            <person name="Kravitz S."/>
            <person name="Beeson K."/>
            <person name="Sutton G."/>
            <person name="Rogers Y.-H."/>
            <person name="Friedman R."/>
            <person name="Frazier M."/>
            <person name="Venter J.C."/>
        </authorList>
    </citation>
    <scope>NUCLEOTIDE SEQUENCE [LARGE SCALE GENOMIC DNA]</scope>
    <source>
        <strain evidence="6">ATCC 25650 / DSM 13394 / JCM 20685 / NBRC 16684 / NCIMB 2208 / IAM 12614 / B1</strain>
    </source>
</reference>
<dbReference type="EMBL" id="AAUW01000019">
    <property type="protein sequence ID" value="EAV41682.1"/>
    <property type="molecule type" value="Genomic_DNA"/>
</dbReference>
<dbReference type="PROSITE" id="PS01124">
    <property type="entry name" value="HTH_ARAC_FAMILY_2"/>
    <property type="match status" value="1"/>
</dbReference>
<dbReference type="SUPFAM" id="SSF46689">
    <property type="entry name" value="Homeodomain-like"/>
    <property type="match status" value="1"/>
</dbReference>
<name>A0NZW5_ROSAI</name>
<dbReference type="GO" id="GO:0005829">
    <property type="term" value="C:cytosol"/>
    <property type="evidence" value="ECO:0007669"/>
    <property type="project" value="TreeGrafter"/>
</dbReference>
<dbReference type="SMART" id="SM00342">
    <property type="entry name" value="HTH_ARAC"/>
    <property type="match status" value="1"/>
</dbReference>
<sequence length="371" mass="41739">MFFLATHHVLRKVPEKIRSSNLKKPMDDSRSILLVRASGFGPLPAIFEQRAGEQALWRVFEQSGLPVDVIGLPQTPVPLPAMISLFERCAHELGDRTFGLEVGFEMRRAWGYGLWGQYGATADTLGEAIKRYNQTFWAHASGGRLELVQSGTAMLWRHVRRDLGPPAVQHVDHRLGPMIIIARLFLGQDWSPEWIEVPYERDDDAHLMEDRLQVPVRFGCPGAGIVFKPEDLCVQRSRKLEGMSKVITLREVIADSILSRAPEPARSVSAIAALRLLDGQTDIEGAAQMAGLSVRSLQRQLMEKGYSYREIVASARSARAVSLLRETQQPIVEIALFLGYEDHASFTRAFRRWMDCSPLEFRRCHQPTAVA</sequence>
<protein>
    <submittedName>
        <fullName evidence="5">Transcriptional regulator, AraC family protein</fullName>
    </submittedName>
</protein>
<proteinExistence type="predicted"/>